<dbReference type="Gene3D" id="2.160.20.120">
    <property type="match status" value="1"/>
</dbReference>
<gene>
    <name evidence="2" type="ORF">Premu_1055</name>
</gene>
<dbReference type="HOGENOM" id="CLU_072746_3_0_10"/>
<dbReference type="RefSeq" id="WP_007573640.1">
    <property type="nucleotide sequence ID" value="NZ_BPTS01000001.1"/>
</dbReference>
<dbReference type="EMBL" id="GL945017">
    <property type="protein sequence ID" value="EGN56495.1"/>
    <property type="molecule type" value="Genomic_DNA"/>
</dbReference>
<dbReference type="STRING" id="688246.Premu_1055"/>
<dbReference type="PROSITE" id="PS51257">
    <property type="entry name" value="PROKAR_LIPOPROTEIN"/>
    <property type="match status" value="1"/>
</dbReference>
<organism evidence="2 3">
    <name type="scientific">Hallella multisaccharivorax DSM 17128</name>
    <dbReference type="NCBI Taxonomy" id="688246"/>
    <lineage>
        <taxon>Bacteria</taxon>
        <taxon>Pseudomonadati</taxon>
        <taxon>Bacteroidota</taxon>
        <taxon>Bacteroidia</taxon>
        <taxon>Bacteroidales</taxon>
        <taxon>Prevotellaceae</taxon>
        <taxon>Hallella</taxon>
    </lineage>
</organism>
<name>F8N857_9BACT</name>
<dbReference type="Pfam" id="PF10988">
    <property type="entry name" value="DUF2807"/>
    <property type="match status" value="1"/>
</dbReference>
<dbReference type="Proteomes" id="UP000002772">
    <property type="component" value="Unassembled WGS sequence"/>
</dbReference>
<feature type="domain" description="Putative auto-transporter adhesin head GIN" evidence="1">
    <location>
        <begin position="41"/>
        <end position="214"/>
    </location>
</feature>
<evidence type="ECO:0000313" key="3">
    <source>
        <dbReference type="Proteomes" id="UP000002772"/>
    </source>
</evidence>
<dbReference type="AlphaFoldDB" id="F8N857"/>
<evidence type="ECO:0000313" key="2">
    <source>
        <dbReference type="EMBL" id="EGN56495.1"/>
    </source>
</evidence>
<reference evidence="3" key="1">
    <citation type="journal article" date="2011" name="Stand. Genomic Sci.">
        <title>Non-contiguous finished genome sequence of the opportunistic oral pathogen Prevotella multisaccharivorax type strain (PPPA20).</title>
        <authorList>
            <person name="Pati A."/>
            <person name="Gronow S."/>
            <person name="Lu M."/>
            <person name="Lapidus A."/>
            <person name="Nolan M."/>
            <person name="Lucas S."/>
            <person name="Hammon N."/>
            <person name="Deshpande S."/>
            <person name="Cheng J.F."/>
            <person name="Tapia R."/>
            <person name="Han C."/>
            <person name="Goodwin L."/>
            <person name="Pitluck S."/>
            <person name="Liolios K."/>
            <person name="Pagani I."/>
            <person name="Mavromatis K."/>
            <person name="Mikhailova N."/>
            <person name="Huntemann M."/>
            <person name="Chen A."/>
            <person name="Palaniappan K."/>
            <person name="Land M."/>
            <person name="Hauser L."/>
            <person name="Detter J.C."/>
            <person name="Brambilla E.M."/>
            <person name="Rohde M."/>
            <person name="Goker M."/>
            <person name="Woyke T."/>
            <person name="Bristow J."/>
            <person name="Eisen J.A."/>
            <person name="Markowitz V."/>
            <person name="Hugenholtz P."/>
            <person name="Kyrpides N.C."/>
            <person name="Klenk H.P."/>
            <person name="Ivanova N."/>
        </authorList>
    </citation>
    <scope>NUCLEOTIDE SEQUENCE [LARGE SCALE GENOMIC DNA]</scope>
    <source>
        <strain evidence="3">DSM 17128</strain>
    </source>
</reference>
<keyword evidence="3" id="KW-1185">Reference proteome</keyword>
<proteinExistence type="predicted"/>
<dbReference type="InterPro" id="IPR021255">
    <property type="entry name" value="DUF2807"/>
</dbReference>
<accession>F8N857</accession>
<evidence type="ECO:0000259" key="1">
    <source>
        <dbReference type="Pfam" id="PF10988"/>
    </source>
</evidence>
<protein>
    <recommendedName>
        <fullName evidence="1">Putative auto-transporter adhesin head GIN domain-containing protein</fullName>
    </recommendedName>
</protein>
<dbReference type="OrthoDB" id="1064915at2"/>
<sequence>MKRTISLLFVLIAILSFSACRIEKVNDSKEPAKTWQLNLRNFSAIRNSTGCDIHFIQSDTFKVTLKATQLWRDTHNISVEDGNVLSIYELSQRERKGITVLRINNEYGAELWVSAPSLTNVETYGSGDFTTDKDINGESLNISIAGSGDTSLKGVSLSKNFTYQLSGSGDLITGTIRANKVDYGIAGSGDVSSKLNNVNDTQLTIAGSGDADLTFSGCRHAAVSISGSGDIKLSGQLETLDKQVSGSGDIYTSKLRLGK</sequence>